<keyword evidence="4" id="KW-1185">Reference proteome</keyword>
<dbReference type="InParanoid" id="A0A2P6MSN4"/>
<evidence type="ECO:0000256" key="1">
    <source>
        <dbReference type="SAM" id="MobiDB-lite"/>
    </source>
</evidence>
<organism evidence="3 4">
    <name type="scientific">Planoprotostelium fungivorum</name>
    <dbReference type="NCBI Taxonomy" id="1890364"/>
    <lineage>
        <taxon>Eukaryota</taxon>
        <taxon>Amoebozoa</taxon>
        <taxon>Evosea</taxon>
        <taxon>Variosea</taxon>
        <taxon>Cavosteliida</taxon>
        <taxon>Cavosteliaceae</taxon>
        <taxon>Planoprotostelium</taxon>
    </lineage>
</organism>
<keyword evidence="2" id="KW-0472">Membrane</keyword>
<proteinExistence type="predicted"/>
<gene>
    <name evidence="3" type="ORF">PROFUN_16150</name>
</gene>
<evidence type="ECO:0000313" key="3">
    <source>
        <dbReference type="EMBL" id="PRP74704.1"/>
    </source>
</evidence>
<evidence type="ECO:0000256" key="2">
    <source>
        <dbReference type="SAM" id="Phobius"/>
    </source>
</evidence>
<feature type="region of interest" description="Disordered" evidence="1">
    <location>
        <begin position="1"/>
        <end position="22"/>
    </location>
</feature>
<name>A0A2P6MSN4_9EUKA</name>
<feature type="transmembrane region" description="Helical" evidence="2">
    <location>
        <begin position="102"/>
        <end position="124"/>
    </location>
</feature>
<dbReference type="AlphaFoldDB" id="A0A2P6MSN4"/>
<feature type="compositionally biased region" description="Basic residues" evidence="1">
    <location>
        <begin position="1"/>
        <end position="10"/>
    </location>
</feature>
<comment type="caution">
    <text evidence="3">The sequence shown here is derived from an EMBL/GenBank/DDBJ whole genome shotgun (WGS) entry which is preliminary data.</text>
</comment>
<evidence type="ECO:0000313" key="4">
    <source>
        <dbReference type="Proteomes" id="UP000241769"/>
    </source>
</evidence>
<accession>A0A2P6MSN4</accession>
<keyword evidence="2" id="KW-1133">Transmembrane helix</keyword>
<dbReference type="EMBL" id="MDYQ01000446">
    <property type="protein sequence ID" value="PRP74704.1"/>
    <property type="molecule type" value="Genomic_DNA"/>
</dbReference>
<sequence>MRRKRAKRNTNHTSRSQDTIEMATSRPRNDSYLRTLTTIDTKRDVLAADVRRLTTQQAGGAAKAATAAWIYNMSTEGELNIWLTFSDEDFVDAVKAKGPHNLVIVFAVIVLAFSVGSAILSWFFGSDNFARFNTIYNFLKDSTALLLLIPQVRVLSSEFYQDQAPRRRFWKNSAAQIVQTVDDLQMKEN</sequence>
<keyword evidence="2" id="KW-0812">Transmembrane</keyword>
<protein>
    <submittedName>
        <fullName evidence="3">Uncharacterized protein</fullName>
    </submittedName>
</protein>
<reference evidence="3 4" key="1">
    <citation type="journal article" date="2018" name="Genome Biol. Evol.">
        <title>Multiple Roots of Fruiting Body Formation in Amoebozoa.</title>
        <authorList>
            <person name="Hillmann F."/>
            <person name="Forbes G."/>
            <person name="Novohradska S."/>
            <person name="Ferling I."/>
            <person name="Riege K."/>
            <person name="Groth M."/>
            <person name="Westermann M."/>
            <person name="Marz M."/>
            <person name="Spaller T."/>
            <person name="Winckler T."/>
            <person name="Schaap P."/>
            <person name="Glockner G."/>
        </authorList>
    </citation>
    <scope>NUCLEOTIDE SEQUENCE [LARGE SCALE GENOMIC DNA]</scope>
    <source>
        <strain evidence="3 4">Jena</strain>
    </source>
</reference>
<dbReference type="Proteomes" id="UP000241769">
    <property type="component" value="Unassembled WGS sequence"/>
</dbReference>